<evidence type="ECO:0000256" key="1">
    <source>
        <dbReference type="ARBA" id="ARBA00023157"/>
    </source>
</evidence>
<keyword evidence="1" id="KW-1015">Disulfide bond</keyword>
<organism evidence="3 4">
    <name type="scientific">Amycolatopsis coloradensis</name>
    <dbReference type="NCBI Taxonomy" id="76021"/>
    <lineage>
        <taxon>Bacteria</taxon>
        <taxon>Bacillati</taxon>
        <taxon>Actinomycetota</taxon>
        <taxon>Actinomycetes</taxon>
        <taxon>Pseudonocardiales</taxon>
        <taxon>Pseudonocardiaceae</taxon>
        <taxon>Amycolatopsis</taxon>
    </lineage>
</organism>
<dbReference type="STRING" id="76021.BS329_38710"/>
<evidence type="ECO:0000259" key="2">
    <source>
        <dbReference type="PROSITE" id="PS50240"/>
    </source>
</evidence>
<dbReference type="SMART" id="SM00020">
    <property type="entry name" value="Tryp_SPc"/>
    <property type="match status" value="1"/>
</dbReference>
<evidence type="ECO:0000313" key="4">
    <source>
        <dbReference type="Proteomes" id="UP000187486"/>
    </source>
</evidence>
<comment type="caution">
    <text evidence="3">The sequence shown here is derived from an EMBL/GenBank/DDBJ whole genome shotgun (WGS) entry which is preliminary data.</text>
</comment>
<dbReference type="Pfam" id="PF00089">
    <property type="entry name" value="Trypsin"/>
    <property type="match status" value="1"/>
</dbReference>
<dbReference type="InterPro" id="IPR050430">
    <property type="entry name" value="Peptidase_S1"/>
</dbReference>
<evidence type="ECO:0000313" key="3">
    <source>
        <dbReference type="EMBL" id="OLZ43591.1"/>
    </source>
</evidence>
<proteinExistence type="predicted"/>
<sequence>MAQDVEPNLVGGTPATGETGWAASMHIKGRGFLCTGILLFRDTVVIPSHCAFKKIGGMEPWDAKQVTVHVGSKDRTAGEVLKVAQVIPHESFTWGEGGKEFYDAAALKLTKSANQQPLTLGGESAQPGDKVTMYGWGSDLPSGDTSNLPRKLQQLKTTIVDPAECADANIGVYEVCTDNPHGTDGPGGGDSGGPVVKVVDGVPTLVGIISRARDGARPGEDETVATDAPAFREWFYGKARGVTAAPPA</sequence>
<dbReference type="PANTHER" id="PTHR24276">
    <property type="entry name" value="POLYSERASE-RELATED"/>
    <property type="match status" value="1"/>
</dbReference>
<dbReference type="GO" id="GO:0004252">
    <property type="term" value="F:serine-type endopeptidase activity"/>
    <property type="evidence" value="ECO:0007669"/>
    <property type="project" value="InterPro"/>
</dbReference>
<dbReference type="OrthoDB" id="3657335at2"/>
<dbReference type="InterPro" id="IPR033116">
    <property type="entry name" value="TRYPSIN_SER"/>
</dbReference>
<dbReference type="SUPFAM" id="SSF50494">
    <property type="entry name" value="Trypsin-like serine proteases"/>
    <property type="match status" value="1"/>
</dbReference>
<dbReference type="PROSITE" id="PS00135">
    <property type="entry name" value="TRYPSIN_SER"/>
    <property type="match status" value="1"/>
</dbReference>
<gene>
    <name evidence="3" type="ORF">BS329_38710</name>
</gene>
<dbReference type="Gene3D" id="2.40.10.10">
    <property type="entry name" value="Trypsin-like serine proteases"/>
    <property type="match status" value="1"/>
</dbReference>
<dbReference type="AlphaFoldDB" id="A0A1R0KEQ8"/>
<dbReference type="EMBL" id="MQUQ01000031">
    <property type="protein sequence ID" value="OLZ43591.1"/>
    <property type="molecule type" value="Genomic_DNA"/>
</dbReference>
<dbReference type="Proteomes" id="UP000187486">
    <property type="component" value="Unassembled WGS sequence"/>
</dbReference>
<keyword evidence="4" id="KW-1185">Reference proteome</keyword>
<reference evidence="3 4" key="1">
    <citation type="submission" date="2016-01" db="EMBL/GenBank/DDBJ databases">
        <title>Amycolatopsis coloradensis genome sequencing and assembly.</title>
        <authorList>
            <person name="Mayilraj S."/>
        </authorList>
    </citation>
    <scope>NUCLEOTIDE SEQUENCE [LARGE SCALE GENOMIC DNA]</scope>
    <source>
        <strain evidence="3 4">DSM 44225</strain>
    </source>
</reference>
<dbReference type="InterPro" id="IPR001254">
    <property type="entry name" value="Trypsin_dom"/>
</dbReference>
<dbReference type="InterPro" id="IPR043504">
    <property type="entry name" value="Peptidase_S1_PA_chymotrypsin"/>
</dbReference>
<dbReference type="PANTHER" id="PTHR24276:SF91">
    <property type="entry name" value="AT26814P-RELATED"/>
    <property type="match status" value="1"/>
</dbReference>
<dbReference type="PROSITE" id="PS50240">
    <property type="entry name" value="TRYPSIN_DOM"/>
    <property type="match status" value="1"/>
</dbReference>
<protein>
    <recommendedName>
        <fullName evidence="2">Peptidase S1 domain-containing protein</fullName>
    </recommendedName>
</protein>
<dbReference type="InterPro" id="IPR009003">
    <property type="entry name" value="Peptidase_S1_PA"/>
</dbReference>
<name>A0A1R0KEQ8_9PSEU</name>
<feature type="domain" description="Peptidase S1" evidence="2">
    <location>
        <begin position="9"/>
        <end position="240"/>
    </location>
</feature>
<accession>A0A1R0KEQ8</accession>
<dbReference type="GO" id="GO:0006508">
    <property type="term" value="P:proteolysis"/>
    <property type="evidence" value="ECO:0007669"/>
    <property type="project" value="InterPro"/>
</dbReference>